<accession>A0A6L5YQ51</accession>
<comment type="caution">
    <text evidence="7">The sequence shown here is derived from an EMBL/GenBank/DDBJ whole genome shotgun (WGS) entry which is preliminary data.</text>
</comment>
<dbReference type="InterPro" id="IPR029752">
    <property type="entry name" value="D-isomer_DH_CS1"/>
</dbReference>
<dbReference type="Pfam" id="PF02826">
    <property type="entry name" value="2-Hacid_dh_C"/>
    <property type="match status" value="1"/>
</dbReference>
<dbReference type="InterPro" id="IPR006139">
    <property type="entry name" value="D-isomer_2_OHA_DH_cat_dom"/>
</dbReference>
<sequence>MRILFYDAKQYDVDSFEKERPNYPDLEIEYLDTDISPKTAALADGYDAICAFVSSDLGEKTLDILADKGIKLILMRCAGFNNVDLKKAEELGITVLRVPGYSPEAVAEHAMTLAMSVNRRIHKEYIKVRENNFSLVGLMGLNFHGRTAGIIGTGKIGAAMAKICHGFGMKVIAYDKYPNKNLDFIEYKELGDVLSEADLISLHCPLTDENYHMINAHTIAKMKDDVVLVNTSRGELVDTNDLIQGIRNHKFHGVGLDVYEEERDNVFENRSADILESSVTARLLSFPNVIVTSHQAFFTEEAMAAISKTTLDNAVDFINNEIKEMNLVK</sequence>
<evidence type="ECO:0000313" key="8">
    <source>
        <dbReference type="Proteomes" id="UP000474024"/>
    </source>
</evidence>
<dbReference type="InterPro" id="IPR058205">
    <property type="entry name" value="D-LDH-like"/>
</dbReference>
<dbReference type="GO" id="GO:0008720">
    <property type="term" value="F:D-lactate dehydrogenase (NAD+) activity"/>
    <property type="evidence" value="ECO:0007669"/>
    <property type="project" value="TreeGrafter"/>
</dbReference>
<gene>
    <name evidence="7" type="ORF">FYJ75_06110</name>
</gene>
<dbReference type="InterPro" id="IPR029753">
    <property type="entry name" value="D-isomer_DH_CS"/>
</dbReference>
<evidence type="ECO:0000313" key="7">
    <source>
        <dbReference type="EMBL" id="MST74614.1"/>
    </source>
</evidence>
<evidence type="ECO:0000256" key="1">
    <source>
        <dbReference type="ARBA" id="ARBA00005854"/>
    </source>
</evidence>
<dbReference type="PANTHER" id="PTHR43026:SF1">
    <property type="entry name" value="2-HYDROXYACID DEHYDROGENASE HOMOLOG 1-RELATED"/>
    <property type="match status" value="1"/>
</dbReference>
<reference evidence="7 8" key="1">
    <citation type="submission" date="2019-08" db="EMBL/GenBank/DDBJ databases">
        <title>In-depth cultivation of the pig gut microbiome towards novel bacterial diversity and tailored functional studies.</title>
        <authorList>
            <person name="Wylensek D."/>
            <person name="Hitch T.C.A."/>
            <person name="Clavel T."/>
        </authorList>
    </citation>
    <scope>NUCLEOTIDE SEQUENCE [LARGE SCALE GENOMIC DNA]</scope>
    <source>
        <strain evidence="7 8">MUC/MUC-530-WT-4D</strain>
    </source>
</reference>
<dbReference type="PANTHER" id="PTHR43026">
    <property type="entry name" value="2-HYDROXYACID DEHYDROGENASE HOMOLOG 1-RELATED"/>
    <property type="match status" value="1"/>
</dbReference>
<dbReference type="AlphaFoldDB" id="A0A6L5YQ51"/>
<dbReference type="InterPro" id="IPR006140">
    <property type="entry name" value="D-isomer_DH_NAD-bd"/>
</dbReference>
<evidence type="ECO:0000259" key="5">
    <source>
        <dbReference type="Pfam" id="PF00389"/>
    </source>
</evidence>
<feature type="domain" description="D-isomer specific 2-hydroxyacid dehydrogenase catalytic" evidence="5">
    <location>
        <begin position="3"/>
        <end position="323"/>
    </location>
</feature>
<dbReference type="SUPFAM" id="SSF51735">
    <property type="entry name" value="NAD(P)-binding Rossmann-fold domains"/>
    <property type="match status" value="1"/>
</dbReference>
<evidence type="ECO:0000256" key="3">
    <source>
        <dbReference type="ARBA" id="ARBA00023027"/>
    </source>
</evidence>
<protein>
    <submittedName>
        <fullName evidence="7">2-hydroxyacid dehydrogenase</fullName>
    </submittedName>
</protein>
<dbReference type="Pfam" id="PF00389">
    <property type="entry name" value="2-Hacid_dh"/>
    <property type="match status" value="1"/>
</dbReference>
<name>A0A6L5YQ51_9FIRM</name>
<dbReference type="PROSITE" id="PS00671">
    <property type="entry name" value="D_2_HYDROXYACID_DH_3"/>
    <property type="match status" value="1"/>
</dbReference>
<evidence type="ECO:0000256" key="4">
    <source>
        <dbReference type="RuleBase" id="RU003719"/>
    </source>
</evidence>
<dbReference type="InterPro" id="IPR036291">
    <property type="entry name" value="NAD(P)-bd_dom_sf"/>
</dbReference>
<keyword evidence="8" id="KW-1185">Reference proteome</keyword>
<feature type="domain" description="D-isomer specific 2-hydroxyacid dehydrogenase NAD-binding" evidence="6">
    <location>
        <begin position="112"/>
        <end position="296"/>
    </location>
</feature>
<dbReference type="Gene3D" id="3.40.50.720">
    <property type="entry name" value="NAD(P)-binding Rossmann-like Domain"/>
    <property type="match status" value="2"/>
</dbReference>
<evidence type="ECO:0000256" key="2">
    <source>
        <dbReference type="ARBA" id="ARBA00023002"/>
    </source>
</evidence>
<dbReference type="GO" id="GO:0051287">
    <property type="term" value="F:NAD binding"/>
    <property type="evidence" value="ECO:0007669"/>
    <property type="project" value="InterPro"/>
</dbReference>
<dbReference type="PROSITE" id="PS00065">
    <property type="entry name" value="D_2_HYDROXYACID_DH_1"/>
    <property type="match status" value="1"/>
</dbReference>
<comment type="similarity">
    <text evidence="1 4">Belongs to the D-isomer specific 2-hydroxyacid dehydrogenase family.</text>
</comment>
<dbReference type="Proteomes" id="UP000474024">
    <property type="component" value="Unassembled WGS sequence"/>
</dbReference>
<dbReference type="EMBL" id="VUNI01000007">
    <property type="protein sequence ID" value="MST74614.1"/>
    <property type="molecule type" value="Genomic_DNA"/>
</dbReference>
<dbReference type="SUPFAM" id="SSF52283">
    <property type="entry name" value="Formate/glycerate dehydrogenase catalytic domain-like"/>
    <property type="match status" value="1"/>
</dbReference>
<dbReference type="CDD" id="cd12183">
    <property type="entry name" value="LDH_like_2"/>
    <property type="match status" value="1"/>
</dbReference>
<organism evidence="7 8">
    <name type="scientific">Roseburia porci</name>
    <dbReference type="NCBI Taxonomy" id="2605790"/>
    <lineage>
        <taxon>Bacteria</taxon>
        <taxon>Bacillati</taxon>
        <taxon>Bacillota</taxon>
        <taxon>Clostridia</taxon>
        <taxon>Lachnospirales</taxon>
        <taxon>Lachnospiraceae</taxon>
        <taxon>Roseburia</taxon>
    </lineage>
</organism>
<keyword evidence="3" id="KW-0520">NAD</keyword>
<evidence type="ECO:0000259" key="6">
    <source>
        <dbReference type="Pfam" id="PF02826"/>
    </source>
</evidence>
<proteinExistence type="inferred from homology"/>
<keyword evidence="2 4" id="KW-0560">Oxidoreductase</keyword>
<dbReference type="RefSeq" id="WP_154429579.1">
    <property type="nucleotide sequence ID" value="NZ_VUNI01000007.1"/>
</dbReference>